<protein>
    <submittedName>
        <fullName evidence="1">Uncharacterized protein</fullName>
    </submittedName>
</protein>
<keyword evidence="2" id="KW-1185">Reference proteome</keyword>
<name>A0A2J7QE09_9NEOP</name>
<dbReference type="Proteomes" id="UP000235965">
    <property type="component" value="Unassembled WGS sequence"/>
</dbReference>
<gene>
    <name evidence="1" type="ORF">B7P43_G17385</name>
</gene>
<dbReference type="EMBL" id="NEVH01015354">
    <property type="protein sequence ID" value="PNF26820.1"/>
    <property type="molecule type" value="Genomic_DNA"/>
</dbReference>
<proteinExistence type="predicted"/>
<evidence type="ECO:0000313" key="1">
    <source>
        <dbReference type="EMBL" id="PNF26820.1"/>
    </source>
</evidence>
<organism evidence="1 2">
    <name type="scientific">Cryptotermes secundus</name>
    <dbReference type="NCBI Taxonomy" id="105785"/>
    <lineage>
        <taxon>Eukaryota</taxon>
        <taxon>Metazoa</taxon>
        <taxon>Ecdysozoa</taxon>
        <taxon>Arthropoda</taxon>
        <taxon>Hexapoda</taxon>
        <taxon>Insecta</taxon>
        <taxon>Pterygota</taxon>
        <taxon>Neoptera</taxon>
        <taxon>Polyneoptera</taxon>
        <taxon>Dictyoptera</taxon>
        <taxon>Blattodea</taxon>
        <taxon>Blattoidea</taxon>
        <taxon>Termitoidae</taxon>
        <taxon>Kalotermitidae</taxon>
        <taxon>Cryptotermitinae</taxon>
        <taxon>Cryptotermes</taxon>
    </lineage>
</organism>
<reference evidence="1 2" key="1">
    <citation type="submission" date="2017-12" db="EMBL/GenBank/DDBJ databases">
        <title>Hemimetabolous genomes reveal molecular basis of termite eusociality.</title>
        <authorList>
            <person name="Harrison M.C."/>
            <person name="Jongepier E."/>
            <person name="Robertson H.M."/>
            <person name="Arning N."/>
            <person name="Bitard-Feildel T."/>
            <person name="Chao H."/>
            <person name="Childers C.P."/>
            <person name="Dinh H."/>
            <person name="Doddapaneni H."/>
            <person name="Dugan S."/>
            <person name="Gowin J."/>
            <person name="Greiner C."/>
            <person name="Han Y."/>
            <person name="Hu H."/>
            <person name="Hughes D.S.T."/>
            <person name="Huylmans A.-K."/>
            <person name="Kemena C."/>
            <person name="Kremer L.P.M."/>
            <person name="Lee S.L."/>
            <person name="Lopez-Ezquerra A."/>
            <person name="Mallet L."/>
            <person name="Monroy-Kuhn J.M."/>
            <person name="Moser A."/>
            <person name="Murali S.C."/>
            <person name="Muzny D.M."/>
            <person name="Otani S."/>
            <person name="Piulachs M.-D."/>
            <person name="Poelchau M."/>
            <person name="Qu J."/>
            <person name="Schaub F."/>
            <person name="Wada-Katsumata A."/>
            <person name="Worley K.C."/>
            <person name="Xie Q."/>
            <person name="Ylla G."/>
            <person name="Poulsen M."/>
            <person name="Gibbs R.A."/>
            <person name="Schal C."/>
            <person name="Richards S."/>
            <person name="Belles X."/>
            <person name="Korb J."/>
            <person name="Bornberg-Bauer E."/>
        </authorList>
    </citation>
    <scope>NUCLEOTIDE SEQUENCE [LARGE SCALE GENOMIC DNA]</scope>
    <source>
        <tissue evidence="1">Whole body</tissue>
    </source>
</reference>
<sequence>MRMAACTRWCSRLDIPWQSHYLELHRRILKACQRRLRSCWREKLYNLPKQCSIVIQTWWLVITTPMENF</sequence>
<comment type="caution">
    <text evidence="1">The sequence shown here is derived from an EMBL/GenBank/DDBJ whole genome shotgun (WGS) entry which is preliminary data.</text>
</comment>
<evidence type="ECO:0000313" key="2">
    <source>
        <dbReference type="Proteomes" id="UP000235965"/>
    </source>
</evidence>
<accession>A0A2J7QE09</accession>
<dbReference type="AlphaFoldDB" id="A0A2J7QE09"/>